<evidence type="ECO:0000259" key="3">
    <source>
        <dbReference type="PROSITE" id="PS50106"/>
    </source>
</evidence>
<dbReference type="Gene3D" id="1.20.80.10">
    <property type="match status" value="1"/>
</dbReference>
<dbReference type="InterPro" id="IPR001478">
    <property type="entry name" value="PDZ"/>
</dbReference>
<dbReference type="SUPFAM" id="SSF54236">
    <property type="entry name" value="Ubiquitin-like"/>
    <property type="match status" value="1"/>
</dbReference>
<dbReference type="Proteomes" id="UP001353858">
    <property type="component" value="Unassembled WGS sequence"/>
</dbReference>
<proteinExistence type="predicted"/>
<feature type="domain" description="FERM" evidence="2">
    <location>
        <begin position="382"/>
        <end position="687"/>
    </location>
</feature>
<dbReference type="Gene3D" id="2.30.29.30">
    <property type="entry name" value="Pleckstrin-homology domain (PH domain)/Phosphotyrosine-binding domain (PTB)"/>
    <property type="match status" value="1"/>
</dbReference>
<keyword evidence="5" id="KW-1185">Reference proteome</keyword>
<dbReference type="CDD" id="cd14473">
    <property type="entry name" value="FERM_B-lobe"/>
    <property type="match status" value="1"/>
</dbReference>
<dbReference type="CDD" id="cd00136">
    <property type="entry name" value="PDZ_canonical"/>
    <property type="match status" value="1"/>
</dbReference>
<evidence type="ECO:0000313" key="4">
    <source>
        <dbReference type="EMBL" id="KAK4881258.1"/>
    </source>
</evidence>
<protein>
    <recommendedName>
        <fullName evidence="6">Tyrosine-protein phosphatase non-receptor type 13</fullName>
    </recommendedName>
</protein>
<feature type="region of interest" description="Disordered" evidence="1">
    <location>
        <begin position="1189"/>
        <end position="1217"/>
    </location>
</feature>
<comment type="caution">
    <text evidence="4">The sequence shown here is derived from an EMBL/GenBank/DDBJ whole genome shotgun (WGS) entry which is preliminary data.</text>
</comment>
<evidence type="ECO:0000259" key="2">
    <source>
        <dbReference type="PROSITE" id="PS50057"/>
    </source>
</evidence>
<accession>A0AAN7PBT2</accession>
<feature type="compositionally biased region" description="Polar residues" evidence="1">
    <location>
        <begin position="1194"/>
        <end position="1208"/>
    </location>
</feature>
<dbReference type="PRINTS" id="PR00935">
    <property type="entry name" value="BAND41"/>
</dbReference>
<dbReference type="AlphaFoldDB" id="A0AAN7PBT2"/>
<gene>
    <name evidence="4" type="ORF">RN001_004577</name>
</gene>
<dbReference type="GO" id="GO:0035332">
    <property type="term" value="P:positive regulation of hippo signaling"/>
    <property type="evidence" value="ECO:0007669"/>
    <property type="project" value="TreeGrafter"/>
</dbReference>
<dbReference type="SUPFAM" id="SSF50156">
    <property type="entry name" value="PDZ domain-like"/>
    <property type="match status" value="1"/>
</dbReference>
<dbReference type="Pfam" id="PF00373">
    <property type="entry name" value="FERM_M"/>
    <property type="match status" value="1"/>
</dbReference>
<feature type="domain" description="PDZ" evidence="3">
    <location>
        <begin position="926"/>
        <end position="1007"/>
    </location>
</feature>
<dbReference type="InterPro" id="IPR000299">
    <property type="entry name" value="FERM_domain"/>
</dbReference>
<dbReference type="PANTHER" id="PTHR13429">
    <property type="entry name" value="FERM DOMAIN (PROTEIN4.1-EZRIN-RADIXIN-MOESIN) FAMILY"/>
    <property type="match status" value="1"/>
</dbReference>
<dbReference type="EMBL" id="JARPUR010000002">
    <property type="protein sequence ID" value="KAK4881258.1"/>
    <property type="molecule type" value="Genomic_DNA"/>
</dbReference>
<dbReference type="PROSITE" id="PS50106">
    <property type="entry name" value="PDZ"/>
    <property type="match status" value="1"/>
</dbReference>
<sequence length="1217" mass="137691">MDLSSINKCHMSHLQQNRAANSNGASGGSCIPLVTPSTLLLSSRGRVKLYQNPVLLRCGPPVHLTNYLAPEYRPHKQCTDTETEKMWIYGLGETLKRAALTSHAATSRLSGELCQVLTDMTKPQASVRASLMNLLDVISEYCKKKQQSRPFSHIVMDLHQETMADLEMVLESSWGLPVMPEIKTRNRNDINLDTVTSLNLPKPWPSLCKSNNLNTKSKLTREASTSMEHLSASAKSLFTPGTVLRPKSMCIPTDSMNRNQTDNLYLKLFHEQDIDDLNYTQLPMHSNVDEKVLTPPLNAGKRPGLSRVSNIEHNFNVNKRRGKVRRNPVQRAASRLYKANDVSKDSLTSSNERECVGPEFVVRAGLPSKLLVLPDCKGNVRKNVTVILLNGQKLDITCNPNTTTAGQLFELIIQKEHIEENFMLGLSALIAGDFVFLPSDARICKAIGQGVSQSGLTLFVRVRFFLPNLRTIRSAPSRHLLYLQLRRSILEYQLPCTYSQLIDFGGLALQAEFGDFIEKEHGARDYFLLEHYVPETVSCNVDECKRLKQELIVAHITRRGLEVEKAEESFMLLAQTLPHYGGHFYTATWVLKDSSQKDVWLYISAQGINLYERNTASHQWNLILLEMFEWITIQTLCYSKHYLCILPHTTRAHELKLKKYKLKMDHKKSYFTFRLASLHHQFFLRLRTQYASLQSLSEQFGVQLKDMKNETNSLYKLEALTNPLYALDSATVNAETEFKIEFCSSSKSSLRHNSDCKYKRSKSISDFGAVNDYLMIEEFQNKENENPQHGRIEYNSYNSGLILDSNYLSGLPNSSVWDKRRGVKMGVSAFQNTGQRVSRSMEAVNALLNEELEQLSLQSTSLHCSSTSVSRSLVVEYGEVRDAYILDSSIKSNGNQFLPDFQETLSESLIEKLNKFSFAEECTLYSVSIERDLNGSLGLQIMEGSDGKVYIQSVIPGGPAHLQGNIHIGDQIVAVNGRNLLSMKYIDALELLKISGKKVEFVLSHVTVSKNSIHHQPTLPLAELKLKNEMKYKMNLANINESHAKVMNISNKLKRMSYPNAILNNFQDEHLNIGNNLVEKYVTESCHDITNPHKLKSDVPYHKHIRYDLEEAKSGGHTNLNKTMSKSCTHIFDRNSNNDRAIIVDMIPKVKSCLESKEDKDCSKRSIPAIPLPRSLGLSRKWRGPVRYPVTPIKKSQTTQDDSSNYGTASDEEQIFI</sequence>
<evidence type="ECO:0008006" key="6">
    <source>
        <dbReference type="Google" id="ProtNLM"/>
    </source>
</evidence>
<dbReference type="Pfam" id="PF00595">
    <property type="entry name" value="PDZ"/>
    <property type="match status" value="1"/>
</dbReference>
<dbReference type="SMART" id="SM01196">
    <property type="entry name" value="FERM_C"/>
    <property type="match status" value="1"/>
</dbReference>
<dbReference type="SUPFAM" id="SSF47031">
    <property type="entry name" value="Second domain of FERM"/>
    <property type="match status" value="1"/>
</dbReference>
<dbReference type="InterPro" id="IPR014352">
    <property type="entry name" value="FERM/acyl-CoA-bd_prot_sf"/>
</dbReference>
<dbReference type="InterPro" id="IPR029071">
    <property type="entry name" value="Ubiquitin-like_domsf"/>
</dbReference>
<dbReference type="Gene3D" id="2.30.42.10">
    <property type="match status" value="1"/>
</dbReference>
<dbReference type="InterPro" id="IPR035963">
    <property type="entry name" value="FERM_2"/>
</dbReference>
<organism evidence="4 5">
    <name type="scientific">Aquatica leii</name>
    <dbReference type="NCBI Taxonomy" id="1421715"/>
    <lineage>
        <taxon>Eukaryota</taxon>
        <taxon>Metazoa</taxon>
        <taxon>Ecdysozoa</taxon>
        <taxon>Arthropoda</taxon>
        <taxon>Hexapoda</taxon>
        <taxon>Insecta</taxon>
        <taxon>Pterygota</taxon>
        <taxon>Neoptera</taxon>
        <taxon>Endopterygota</taxon>
        <taxon>Coleoptera</taxon>
        <taxon>Polyphaga</taxon>
        <taxon>Elateriformia</taxon>
        <taxon>Elateroidea</taxon>
        <taxon>Lampyridae</taxon>
        <taxon>Luciolinae</taxon>
        <taxon>Aquatica</taxon>
    </lineage>
</organism>
<dbReference type="GO" id="GO:0098592">
    <property type="term" value="C:cytoplasmic side of apical plasma membrane"/>
    <property type="evidence" value="ECO:0007669"/>
    <property type="project" value="TreeGrafter"/>
</dbReference>
<dbReference type="PANTHER" id="PTHR13429:SF12">
    <property type="entry name" value="FERM AND PDZ DOMAIN-CONTAINING PROTEIN 2"/>
    <property type="match status" value="1"/>
</dbReference>
<dbReference type="SMART" id="SM00295">
    <property type="entry name" value="B41"/>
    <property type="match status" value="1"/>
</dbReference>
<dbReference type="InterPro" id="IPR019748">
    <property type="entry name" value="FERM_central"/>
</dbReference>
<dbReference type="PROSITE" id="PS50057">
    <property type="entry name" value="FERM_3"/>
    <property type="match status" value="1"/>
</dbReference>
<dbReference type="InterPro" id="IPR018980">
    <property type="entry name" value="FERM_PH-like_C"/>
</dbReference>
<dbReference type="SMART" id="SM00228">
    <property type="entry name" value="PDZ"/>
    <property type="match status" value="1"/>
</dbReference>
<reference evidence="5" key="1">
    <citation type="submission" date="2023-01" db="EMBL/GenBank/DDBJ databases">
        <title>Key to firefly adult light organ development and bioluminescence: homeobox transcription factors regulate luciferase expression and transportation to peroxisome.</title>
        <authorList>
            <person name="Fu X."/>
        </authorList>
    </citation>
    <scope>NUCLEOTIDE SEQUENCE [LARGE SCALE GENOMIC DNA]</scope>
</reference>
<dbReference type="InterPro" id="IPR019749">
    <property type="entry name" value="Band_41_domain"/>
</dbReference>
<dbReference type="GO" id="GO:0030182">
    <property type="term" value="P:neuron differentiation"/>
    <property type="evidence" value="ECO:0007669"/>
    <property type="project" value="UniProtKB-ARBA"/>
</dbReference>
<evidence type="ECO:0000256" key="1">
    <source>
        <dbReference type="SAM" id="MobiDB-lite"/>
    </source>
</evidence>
<dbReference type="InterPro" id="IPR047145">
    <property type="entry name" value="FRMD6-like"/>
</dbReference>
<name>A0AAN7PBT2_9COLE</name>
<dbReference type="InterPro" id="IPR036034">
    <property type="entry name" value="PDZ_sf"/>
</dbReference>
<dbReference type="SUPFAM" id="SSF50729">
    <property type="entry name" value="PH domain-like"/>
    <property type="match status" value="1"/>
</dbReference>
<dbReference type="GO" id="GO:0009887">
    <property type="term" value="P:animal organ morphogenesis"/>
    <property type="evidence" value="ECO:0007669"/>
    <property type="project" value="UniProtKB-ARBA"/>
</dbReference>
<evidence type="ECO:0000313" key="5">
    <source>
        <dbReference type="Proteomes" id="UP001353858"/>
    </source>
</evidence>
<dbReference type="Pfam" id="PF09380">
    <property type="entry name" value="FERM_C"/>
    <property type="match status" value="1"/>
</dbReference>
<dbReference type="InterPro" id="IPR011993">
    <property type="entry name" value="PH-like_dom_sf"/>
</dbReference>